<keyword evidence="10" id="KW-1185">Reference proteome</keyword>
<dbReference type="EC" id="3.4.21.-" evidence="9"/>
<dbReference type="SUPFAM" id="SSF144091">
    <property type="entry name" value="Rhomboid-like"/>
    <property type="match status" value="1"/>
</dbReference>
<reference evidence="9 10" key="1">
    <citation type="submission" date="2023-03" db="EMBL/GenBank/DDBJ databases">
        <title>Complete genome of Arcanobacterium canis strain DSM 25104 isolated in 2010 from a canine otitis externa in Germany.</title>
        <authorList>
            <person name="Borowiak M."/>
            <person name="Kreitlow A."/>
            <person name="Malorny B."/>
            <person name="Laemmler C."/>
            <person name="Prenger-Berninghoff E."/>
            <person name="Ploetz M."/>
            <person name="Abdulmawjood A."/>
        </authorList>
    </citation>
    <scope>NUCLEOTIDE SEQUENCE [LARGE SCALE GENOMIC DNA]</scope>
    <source>
        <strain evidence="9 10">DSM 25104</strain>
    </source>
</reference>
<comment type="similarity">
    <text evidence="2">Belongs to the peptidase S54 family.</text>
</comment>
<dbReference type="InterPro" id="IPR035952">
    <property type="entry name" value="Rhomboid-like_sf"/>
</dbReference>
<evidence type="ECO:0000256" key="7">
    <source>
        <dbReference type="SAM" id="Phobius"/>
    </source>
</evidence>
<sequence length="224" mass="23961">MSHSFGAAPQHGERHFRLDVPAVTGVLAVSCVAMAVVGWLMPRLTYDFLFYPPLAVFQPYRYLTSAFLHAGFVHLLFNIYALILMGRVIEPVMGKIRFLVLYLLSALAGNVAVAAWAATYGNPDVVTVGASGAVFGLFGAYAVLERGFGSKDSGILGLIGVNLVLGFVVPGISWESHVGGLALGALLTWLWLVSRRRTVPATRFWHAMVGVGVFIGLAGLASLL</sequence>
<feature type="transmembrane region" description="Helical" evidence="7">
    <location>
        <begin position="20"/>
        <end position="42"/>
    </location>
</feature>
<proteinExistence type="inferred from homology"/>
<keyword evidence="5 7" id="KW-1133">Transmembrane helix</keyword>
<feature type="transmembrane region" description="Helical" evidence="7">
    <location>
        <begin position="155"/>
        <end position="172"/>
    </location>
</feature>
<keyword evidence="6 7" id="KW-0472">Membrane</keyword>
<protein>
    <submittedName>
        <fullName evidence="9">Rhomboid family intramembrane serine protease</fullName>
        <ecNumber evidence="9">3.4.21.-</ecNumber>
    </submittedName>
</protein>
<evidence type="ECO:0000313" key="9">
    <source>
        <dbReference type="EMBL" id="WFM83412.1"/>
    </source>
</evidence>
<feature type="transmembrane region" description="Helical" evidence="7">
    <location>
        <begin position="98"/>
        <end position="119"/>
    </location>
</feature>
<dbReference type="GO" id="GO:0008233">
    <property type="term" value="F:peptidase activity"/>
    <property type="evidence" value="ECO:0007669"/>
    <property type="project" value="UniProtKB-KW"/>
</dbReference>
<dbReference type="InterPro" id="IPR050925">
    <property type="entry name" value="Rhomboid_protease_S54"/>
</dbReference>
<evidence type="ECO:0000259" key="8">
    <source>
        <dbReference type="Pfam" id="PF01694"/>
    </source>
</evidence>
<dbReference type="EMBL" id="CP121208">
    <property type="protein sequence ID" value="WFM83412.1"/>
    <property type="molecule type" value="Genomic_DNA"/>
</dbReference>
<feature type="transmembrane region" description="Helical" evidence="7">
    <location>
        <begin position="62"/>
        <end position="86"/>
    </location>
</feature>
<keyword evidence="9" id="KW-0645">Protease</keyword>
<evidence type="ECO:0000256" key="2">
    <source>
        <dbReference type="ARBA" id="ARBA00009045"/>
    </source>
</evidence>
<organism evidence="9 10">
    <name type="scientific">Arcanobacterium canis</name>
    <dbReference type="NCBI Taxonomy" id="999183"/>
    <lineage>
        <taxon>Bacteria</taxon>
        <taxon>Bacillati</taxon>
        <taxon>Actinomycetota</taxon>
        <taxon>Actinomycetes</taxon>
        <taxon>Actinomycetales</taxon>
        <taxon>Actinomycetaceae</taxon>
        <taxon>Arcanobacterium</taxon>
    </lineage>
</organism>
<dbReference type="RefSeq" id="WP_278012807.1">
    <property type="nucleotide sequence ID" value="NZ_CP121208.1"/>
</dbReference>
<name>A0ABY8FYM0_9ACTO</name>
<dbReference type="Gene3D" id="1.20.1540.10">
    <property type="entry name" value="Rhomboid-like"/>
    <property type="match status" value="1"/>
</dbReference>
<comment type="subcellular location">
    <subcellularLocation>
        <location evidence="1">Membrane</location>
        <topology evidence="1">Multi-pass membrane protein</topology>
    </subcellularLocation>
</comment>
<dbReference type="PANTHER" id="PTHR43731:SF14">
    <property type="entry name" value="PRESENILIN-ASSOCIATED RHOMBOID-LIKE PROTEIN, MITOCHONDRIAL"/>
    <property type="match status" value="1"/>
</dbReference>
<keyword evidence="4 9" id="KW-0378">Hydrolase</keyword>
<feature type="domain" description="Peptidase S54 rhomboid" evidence="8">
    <location>
        <begin position="58"/>
        <end position="191"/>
    </location>
</feature>
<gene>
    <name evidence="9" type="ORF">P7079_00075</name>
</gene>
<evidence type="ECO:0000313" key="10">
    <source>
        <dbReference type="Proteomes" id="UP001215216"/>
    </source>
</evidence>
<dbReference type="GO" id="GO:0006508">
    <property type="term" value="P:proteolysis"/>
    <property type="evidence" value="ECO:0007669"/>
    <property type="project" value="UniProtKB-KW"/>
</dbReference>
<evidence type="ECO:0000256" key="6">
    <source>
        <dbReference type="ARBA" id="ARBA00023136"/>
    </source>
</evidence>
<evidence type="ECO:0000256" key="1">
    <source>
        <dbReference type="ARBA" id="ARBA00004141"/>
    </source>
</evidence>
<feature type="transmembrane region" description="Helical" evidence="7">
    <location>
        <begin position="178"/>
        <end position="193"/>
    </location>
</feature>
<evidence type="ECO:0000256" key="3">
    <source>
        <dbReference type="ARBA" id="ARBA00022692"/>
    </source>
</evidence>
<keyword evidence="3 7" id="KW-0812">Transmembrane</keyword>
<dbReference type="Pfam" id="PF01694">
    <property type="entry name" value="Rhomboid"/>
    <property type="match status" value="1"/>
</dbReference>
<feature type="transmembrane region" description="Helical" evidence="7">
    <location>
        <begin position="125"/>
        <end position="143"/>
    </location>
</feature>
<dbReference type="PANTHER" id="PTHR43731">
    <property type="entry name" value="RHOMBOID PROTEASE"/>
    <property type="match status" value="1"/>
</dbReference>
<accession>A0ABY8FYM0</accession>
<evidence type="ECO:0000256" key="5">
    <source>
        <dbReference type="ARBA" id="ARBA00022989"/>
    </source>
</evidence>
<dbReference type="Proteomes" id="UP001215216">
    <property type="component" value="Chromosome"/>
</dbReference>
<evidence type="ECO:0000256" key="4">
    <source>
        <dbReference type="ARBA" id="ARBA00022801"/>
    </source>
</evidence>
<feature type="transmembrane region" description="Helical" evidence="7">
    <location>
        <begin position="205"/>
        <end position="223"/>
    </location>
</feature>
<dbReference type="InterPro" id="IPR022764">
    <property type="entry name" value="Peptidase_S54_rhomboid_dom"/>
</dbReference>